<proteinExistence type="predicted"/>
<organism evidence="1 2">
    <name type="scientific">Favolaschia claudopus</name>
    <dbReference type="NCBI Taxonomy" id="2862362"/>
    <lineage>
        <taxon>Eukaryota</taxon>
        <taxon>Fungi</taxon>
        <taxon>Dikarya</taxon>
        <taxon>Basidiomycota</taxon>
        <taxon>Agaricomycotina</taxon>
        <taxon>Agaricomycetes</taxon>
        <taxon>Agaricomycetidae</taxon>
        <taxon>Agaricales</taxon>
        <taxon>Marasmiineae</taxon>
        <taxon>Mycenaceae</taxon>
        <taxon>Favolaschia</taxon>
    </lineage>
</organism>
<accession>A0AAV9ZDB6</accession>
<evidence type="ECO:0000313" key="2">
    <source>
        <dbReference type="Proteomes" id="UP001362999"/>
    </source>
</evidence>
<dbReference type="Proteomes" id="UP001362999">
    <property type="component" value="Unassembled WGS sequence"/>
</dbReference>
<keyword evidence="2" id="KW-1185">Reference proteome</keyword>
<comment type="caution">
    <text evidence="1">The sequence shown here is derived from an EMBL/GenBank/DDBJ whole genome shotgun (WGS) entry which is preliminary data.</text>
</comment>
<reference evidence="1 2" key="1">
    <citation type="journal article" date="2024" name="J Genomics">
        <title>Draft genome sequencing and assembly of Favolaschia claudopus CIRM-BRFM 2984 isolated from oak limbs.</title>
        <authorList>
            <person name="Navarro D."/>
            <person name="Drula E."/>
            <person name="Chaduli D."/>
            <person name="Cazenave R."/>
            <person name="Ahrendt S."/>
            <person name="Wang J."/>
            <person name="Lipzen A."/>
            <person name="Daum C."/>
            <person name="Barry K."/>
            <person name="Grigoriev I.V."/>
            <person name="Favel A."/>
            <person name="Rosso M.N."/>
            <person name="Martin F."/>
        </authorList>
    </citation>
    <scope>NUCLEOTIDE SEQUENCE [LARGE SCALE GENOMIC DNA]</scope>
    <source>
        <strain evidence="1 2">CIRM-BRFM 2984</strain>
    </source>
</reference>
<gene>
    <name evidence="1" type="ORF">R3P38DRAFT_500566</name>
</gene>
<dbReference type="EMBL" id="JAWWNJ010000161">
    <property type="protein sequence ID" value="KAK6978244.1"/>
    <property type="molecule type" value="Genomic_DNA"/>
</dbReference>
<evidence type="ECO:0000313" key="1">
    <source>
        <dbReference type="EMBL" id="KAK6978244.1"/>
    </source>
</evidence>
<protein>
    <submittedName>
        <fullName evidence="1">Uncharacterized protein</fullName>
    </submittedName>
</protein>
<dbReference type="AlphaFoldDB" id="A0AAV9ZDB6"/>
<sequence>MHKVPDSMSTDDFERKLEALIDEMVILPVVQENLFKLEMILQNDKVDDGCAAFGLPPREQAVFVIAQSKSIDQLRAVLAAPEVRKVYDKGKEFGLHSSTFGSAASLSIYIDSPMPKNAMHLFCVYNVPFELSVSEAHGRSWDVLIDNFVGLPVVQENFSKFEIWHHNDKLDDSVRDFGYTQGRMILCHDVYETEERMAKLMTDPVAQELILNSGDGGKQLDLKTHCYVFSGKVVTKVDKSV</sequence>
<name>A0AAV9ZDB6_9AGAR</name>